<gene>
    <name evidence="8" type="ORF">CHS0354_011035</name>
</gene>
<dbReference type="EMBL" id="JAEAOA010000686">
    <property type="protein sequence ID" value="KAK3612317.1"/>
    <property type="molecule type" value="Genomic_DNA"/>
</dbReference>
<dbReference type="InterPro" id="IPR006029">
    <property type="entry name" value="Neurotrans-gated_channel_TM"/>
</dbReference>
<dbReference type="InterPro" id="IPR038050">
    <property type="entry name" value="Neuro_actylchol_rec"/>
</dbReference>
<dbReference type="GO" id="GO:0005230">
    <property type="term" value="F:extracellular ligand-gated monoatomic ion channel activity"/>
    <property type="evidence" value="ECO:0007669"/>
    <property type="project" value="InterPro"/>
</dbReference>
<keyword evidence="2 5" id="KW-0812">Transmembrane</keyword>
<dbReference type="CDD" id="cd18989">
    <property type="entry name" value="LGIC_ECD_cation"/>
    <property type="match status" value="1"/>
</dbReference>
<keyword evidence="5" id="KW-0732">Signal</keyword>
<keyword evidence="4 5" id="KW-0472">Membrane</keyword>
<dbReference type="InterPro" id="IPR006202">
    <property type="entry name" value="Neur_chan_lig-bd"/>
</dbReference>
<feature type="domain" description="Neurotransmitter-gated ion-channel ligand-binding" evidence="6">
    <location>
        <begin position="32"/>
        <end position="233"/>
    </location>
</feature>
<organism evidence="8 9">
    <name type="scientific">Potamilus streckersoni</name>
    <dbReference type="NCBI Taxonomy" id="2493646"/>
    <lineage>
        <taxon>Eukaryota</taxon>
        <taxon>Metazoa</taxon>
        <taxon>Spiralia</taxon>
        <taxon>Lophotrochozoa</taxon>
        <taxon>Mollusca</taxon>
        <taxon>Bivalvia</taxon>
        <taxon>Autobranchia</taxon>
        <taxon>Heteroconchia</taxon>
        <taxon>Palaeoheterodonta</taxon>
        <taxon>Unionida</taxon>
        <taxon>Unionoidea</taxon>
        <taxon>Unionidae</taxon>
        <taxon>Ambleminae</taxon>
        <taxon>Lampsilini</taxon>
        <taxon>Potamilus</taxon>
    </lineage>
</organism>
<reference evidence="8" key="2">
    <citation type="journal article" date="2021" name="Genome Biol. Evol.">
        <title>Developing a high-quality reference genome for a parasitic bivalve with doubly uniparental inheritance (Bivalvia: Unionida).</title>
        <authorList>
            <person name="Smith C.H."/>
        </authorList>
    </citation>
    <scope>NUCLEOTIDE SEQUENCE</scope>
    <source>
        <strain evidence="8">CHS0354</strain>
        <tissue evidence="8">Mantle</tissue>
    </source>
</reference>
<comment type="caution">
    <text evidence="8">The sequence shown here is derived from an EMBL/GenBank/DDBJ whole genome shotgun (WGS) entry which is preliminary data.</text>
</comment>
<dbReference type="AlphaFoldDB" id="A0AAE0WH43"/>
<dbReference type="CDD" id="cd19051">
    <property type="entry name" value="LGIC_TM_cation"/>
    <property type="match status" value="1"/>
</dbReference>
<evidence type="ECO:0000256" key="3">
    <source>
        <dbReference type="ARBA" id="ARBA00022989"/>
    </source>
</evidence>
<feature type="chain" id="PRO_5041768561" evidence="5">
    <location>
        <begin position="25"/>
        <end position="431"/>
    </location>
</feature>
<keyword evidence="5" id="KW-0407">Ion channel</keyword>
<reference evidence="8" key="1">
    <citation type="journal article" date="2021" name="Genome Biol. Evol.">
        <title>A High-Quality Reference Genome for a Parasitic Bivalve with Doubly Uniparental Inheritance (Bivalvia: Unionida).</title>
        <authorList>
            <person name="Smith C.H."/>
        </authorList>
    </citation>
    <scope>NUCLEOTIDE SEQUENCE</scope>
    <source>
        <strain evidence="8">CHS0354</strain>
    </source>
</reference>
<dbReference type="InterPro" id="IPR018000">
    <property type="entry name" value="Neurotransmitter_ion_chnl_CS"/>
</dbReference>
<proteinExistence type="inferred from homology"/>
<dbReference type="GO" id="GO:0004888">
    <property type="term" value="F:transmembrane signaling receptor activity"/>
    <property type="evidence" value="ECO:0007669"/>
    <property type="project" value="InterPro"/>
</dbReference>
<dbReference type="Gene3D" id="2.70.170.10">
    <property type="entry name" value="Neurotransmitter-gated ion-channel ligand-binding domain"/>
    <property type="match status" value="1"/>
</dbReference>
<feature type="domain" description="Neurotransmitter-gated ion-channel transmembrane" evidence="7">
    <location>
        <begin position="240"/>
        <end position="376"/>
    </location>
</feature>
<feature type="signal peptide" evidence="5">
    <location>
        <begin position="1"/>
        <end position="24"/>
    </location>
</feature>
<sequence>MGPRKLYPFLLTFLLIIYLRKTNTQTLDDAKDLLKKLFITDAYNKVVRPTCDQSATTNVSMSFYLTGIIDFDSQKEILTTSGYINIVWNDCKLIWNPLDYNNTYYILVPQDSVWTPDVDLRNSMSKLKGLGSSNFYLSVYNNGSVEWYPYGTWKSACNVDITYFPFDTQSCDLKFGTWAYTTGDVSITVDQDAINLTFYEENTAWTIVETSVNAINYMYSPVAVFTIKLNRKPLFFLLNILLPVIMLSLLNVCIFVLPAQSGEKASFAVTVFLSLVIFLSIVMGTLPQNSEEISFLGVYLVIMAAFSTLAVILTMFQIRLNSRDADVDPIPSWLIKLQVMVEVIRCRRCSKVHPATYSQDEVVMFSSDRTNLTGDTTSEKTKSKPQASNQQPIVTWNQICSSLDFVFFWVFSIGTVITSVTIVAIYNIDQR</sequence>
<dbReference type="Proteomes" id="UP001195483">
    <property type="component" value="Unassembled WGS sequence"/>
</dbReference>
<dbReference type="Pfam" id="PF02932">
    <property type="entry name" value="Neur_chan_memb"/>
    <property type="match status" value="1"/>
</dbReference>
<feature type="transmembrane region" description="Helical" evidence="5">
    <location>
        <begin position="293"/>
        <end position="316"/>
    </location>
</feature>
<dbReference type="InterPro" id="IPR036734">
    <property type="entry name" value="Neur_chan_lig-bd_sf"/>
</dbReference>
<dbReference type="InterPro" id="IPR036719">
    <property type="entry name" value="Neuro-gated_channel_TM_sf"/>
</dbReference>
<reference evidence="8" key="3">
    <citation type="submission" date="2023-05" db="EMBL/GenBank/DDBJ databases">
        <authorList>
            <person name="Smith C.H."/>
        </authorList>
    </citation>
    <scope>NUCLEOTIDE SEQUENCE</scope>
    <source>
        <strain evidence="8">CHS0354</strain>
        <tissue evidence="8">Mantle</tissue>
    </source>
</reference>
<dbReference type="PANTHER" id="PTHR18945">
    <property type="entry name" value="NEUROTRANSMITTER GATED ION CHANNEL"/>
    <property type="match status" value="1"/>
</dbReference>
<protein>
    <submittedName>
        <fullName evidence="8">Uncharacterized protein</fullName>
    </submittedName>
</protein>
<keyword evidence="5" id="KW-0406">Ion transport</keyword>
<evidence type="ECO:0000259" key="7">
    <source>
        <dbReference type="Pfam" id="PF02932"/>
    </source>
</evidence>
<dbReference type="PRINTS" id="PR00252">
    <property type="entry name" value="NRIONCHANNEL"/>
</dbReference>
<dbReference type="PROSITE" id="PS00236">
    <property type="entry name" value="NEUROTR_ION_CHANNEL"/>
    <property type="match status" value="1"/>
</dbReference>
<comment type="subcellular location">
    <subcellularLocation>
        <location evidence="1">Membrane</location>
        <topology evidence="1">Multi-pass membrane protein</topology>
    </subcellularLocation>
</comment>
<keyword evidence="3 5" id="KW-1133">Transmembrane helix</keyword>
<feature type="transmembrane region" description="Helical" evidence="5">
    <location>
        <begin position="406"/>
        <end position="428"/>
    </location>
</feature>
<evidence type="ECO:0000313" key="8">
    <source>
        <dbReference type="EMBL" id="KAK3612317.1"/>
    </source>
</evidence>
<feature type="transmembrane region" description="Helical" evidence="5">
    <location>
        <begin position="234"/>
        <end position="258"/>
    </location>
</feature>
<feature type="transmembrane region" description="Helical" evidence="5">
    <location>
        <begin position="265"/>
        <end position="287"/>
    </location>
</feature>
<evidence type="ECO:0000256" key="1">
    <source>
        <dbReference type="ARBA" id="ARBA00004141"/>
    </source>
</evidence>
<dbReference type="Gene3D" id="1.20.58.390">
    <property type="entry name" value="Neurotransmitter-gated ion-channel transmembrane domain"/>
    <property type="match status" value="1"/>
</dbReference>
<evidence type="ECO:0000256" key="4">
    <source>
        <dbReference type="ARBA" id="ARBA00023136"/>
    </source>
</evidence>
<dbReference type="InterPro" id="IPR006201">
    <property type="entry name" value="Neur_channel"/>
</dbReference>
<keyword evidence="5" id="KW-0813">Transport</keyword>
<dbReference type="Pfam" id="PF02931">
    <property type="entry name" value="Neur_chan_LBD"/>
    <property type="match status" value="1"/>
</dbReference>
<dbReference type="SUPFAM" id="SSF90112">
    <property type="entry name" value="Neurotransmitter-gated ion-channel transmembrane pore"/>
    <property type="match status" value="1"/>
</dbReference>
<comment type="similarity">
    <text evidence="5">Belongs to the ligand-gated ion channel (TC 1.A.9) family.</text>
</comment>
<accession>A0AAE0WH43</accession>
<keyword evidence="9" id="KW-1185">Reference proteome</keyword>
<evidence type="ECO:0000256" key="2">
    <source>
        <dbReference type="ARBA" id="ARBA00022692"/>
    </source>
</evidence>
<name>A0AAE0WH43_9BIVA</name>
<evidence type="ECO:0000313" key="9">
    <source>
        <dbReference type="Proteomes" id="UP001195483"/>
    </source>
</evidence>
<evidence type="ECO:0000259" key="6">
    <source>
        <dbReference type="Pfam" id="PF02931"/>
    </source>
</evidence>
<dbReference type="FunFam" id="2.70.170.10:FF:000028">
    <property type="entry name" value="AcetylCholine Receptor"/>
    <property type="match status" value="1"/>
</dbReference>
<dbReference type="SUPFAM" id="SSF63712">
    <property type="entry name" value="Nicotinic receptor ligand binding domain-like"/>
    <property type="match status" value="1"/>
</dbReference>
<dbReference type="GO" id="GO:0016020">
    <property type="term" value="C:membrane"/>
    <property type="evidence" value="ECO:0007669"/>
    <property type="project" value="UniProtKB-SubCell"/>
</dbReference>
<evidence type="ECO:0000256" key="5">
    <source>
        <dbReference type="RuleBase" id="RU000687"/>
    </source>
</evidence>